<evidence type="ECO:0000256" key="4">
    <source>
        <dbReference type="ARBA" id="ARBA00022516"/>
    </source>
</evidence>
<evidence type="ECO:0000256" key="1">
    <source>
        <dbReference type="ARBA" id="ARBA00002056"/>
    </source>
</evidence>
<keyword evidence="6 11" id="KW-0328">Glycosyltransferase</keyword>
<evidence type="ECO:0000256" key="7">
    <source>
        <dbReference type="ARBA" id="ARBA00022679"/>
    </source>
</evidence>
<gene>
    <name evidence="11" type="ORF">ASN18_0660</name>
</gene>
<keyword evidence="12" id="KW-1185">Reference proteome</keyword>
<evidence type="ECO:0000256" key="6">
    <source>
        <dbReference type="ARBA" id="ARBA00022676"/>
    </source>
</evidence>
<dbReference type="EMBL" id="LNQR01000027">
    <property type="protein sequence ID" value="KWT91857.1"/>
    <property type="molecule type" value="Genomic_DNA"/>
</dbReference>
<dbReference type="NCBIfam" id="TIGR00215">
    <property type="entry name" value="lpxB"/>
    <property type="match status" value="1"/>
</dbReference>
<dbReference type="PANTHER" id="PTHR30372">
    <property type="entry name" value="LIPID-A-DISACCHARIDE SYNTHASE"/>
    <property type="match status" value="1"/>
</dbReference>
<reference evidence="11 12" key="1">
    <citation type="submission" date="2015-11" db="EMBL/GenBank/DDBJ databases">
        <authorList>
            <person name="Lin W."/>
        </authorList>
    </citation>
    <scope>NUCLEOTIDE SEQUENCE [LARGE SCALE GENOMIC DNA]</scope>
    <source>
        <strain evidence="11 12">HCH-1</strain>
    </source>
</reference>
<comment type="catalytic activity">
    <reaction evidence="9">
        <text>a lipid X + a UDP-2-N,3-O-bis[(3R)-3-hydroxyacyl]-alpha-D-glucosamine = a lipid A disaccharide + UDP + H(+)</text>
        <dbReference type="Rhea" id="RHEA:67828"/>
        <dbReference type="ChEBI" id="CHEBI:15378"/>
        <dbReference type="ChEBI" id="CHEBI:58223"/>
        <dbReference type="ChEBI" id="CHEBI:137748"/>
        <dbReference type="ChEBI" id="CHEBI:176338"/>
        <dbReference type="ChEBI" id="CHEBI:176343"/>
        <dbReference type="EC" id="2.4.1.182"/>
    </reaction>
</comment>
<dbReference type="EC" id="2.4.1.182" evidence="2 10"/>
<dbReference type="Pfam" id="PF02684">
    <property type="entry name" value="LpxB"/>
    <property type="match status" value="1"/>
</dbReference>
<protein>
    <recommendedName>
        <fullName evidence="3 10">Lipid-A-disaccharide synthase</fullName>
        <ecNumber evidence="2 10">2.4.1.182</ecNumber>
    </recommendedName>
</protein>
<dbReference type="PANTHER" id="PTHR30372:SF4">
    <property type="entry name" value="LIPID-A-DISACCHARIDE SYNTHASE, MITOCHONDRIAL-RELATED"/>
    <property type="match status" value="1"/>
</dbReference>
<proteinExistence type="predicted"/>
<evidence type="ECO:0000256" key="5">
    <source>
        <dbReference type="ARBA" id="ARBA00022556"/>
    </source>
</evidence>
<evidence type="ECO:0000256" key="9">
    <source>
        <dbReference type="ARBA" id="ARBA00048975"/>
    </source>
</evidence>
<dbReference type="SUPFAM" id="SSF53756">
    <property type="entry name" value="UDP-Glycosyltransferase/glycogen phosphorylase"/>
    <property type="match status" value="1"/>
</dbReference>
<dbReference type="GO" id="GO:0008915">
    <property type="term" value="F:lipid-A-disaccharide synthase activity"/>
    <property type="evidence" value="ECO:0007669"/>
    <property type="project" value="UniProtKB-EC"/>
</dbReference>
<keyword evidence="7 11" id="KW-0808">Transferase</keyword>
<comment type="caution">
    <text evidence="11">The sequence shown here is derived from an EMBL/GenBank/DDBJ whole genome shotgun (WGS) entry which is preliminary data.</text>
</comment>
<keyword evidence="5" id="KW-0441">Lipid A biosynthesis</keyword>
<evidence type="ECO:0000256" key="8">
    <source>
        <dbReference type="ARBA" id="ARBA00023098"/>
    </source>
</evidence>
<organism evidence="11 12">
    <name type="scientific">Candidatus Magnetominusculus xianensis</name>
    <dbReference type="NCBI Taxonomy" id="1748249"/>
    <lineage>
        <taxon>Bacteria</taxon>
        <taxon>Pseudomonadati</taxon>
        <taxon>Nitrospirota</taxon>
        <taxon>Nitrospiria</taxon>
        <taxon>Nitrospirales</taxon>
        <taxon>Nitrospiraceae</taxon>
        <taxon>Candidatus Magnetominusculus</taxon>
    </lineage>
</organism>
<evidence type="ECO:0000256" key="3">
    <source>
        <dbReference type="ARBA" id="ARBA00020902"/>
    </source>
</evidence>
<keyword evidence="8" id="KW-0443">Lipid metabolism</keyword>
<sequence>MIIAGESSGELYGAMLARRLREMWPDLLLLGIGGEKMEASGVELLSGINSAFGGVGALSSVKHLIASYKKLKDVFKTIRVDVVVLIDFPDFNLKVAKAAKKSGIKVLYYVSPQVWAWRMGRIKKVARRSDVIAAILPFEPEIYAKENVYCEFVGHPIVEELNTHVIDKNALMREFSLDAERPVIGMLPGSRQGELGRHLPVLIDTIKILKLQHPEFQYLMPIAPNLTIGEFGQMFAELAALDVKLIDGRAVEALSICDLGVVKSGTAAFQAALIGVPIVVIYKMGALDYNIIRRIIEVKYINLVNLIYDAPVVKELIQEMAVPEAIAGELLKLYEDIDLRSETLEKFKRLREIFDQKNPTNRVAELIAQLIA</sequence>
<evidence type="ECO:0000313" key="11">
    <source>
        <dbReference type="EMBL" id="KWT91857.1"/>
    </source>
</evidence>
<evidence type="ECO:0000256" key="2">
    <source>
        <dbReference type="ARBA" id="ARBA00012687"/>
    </source>
</evidence>
<keyword evidence="4" id="KW-0444">Lipid biosynthesis</keyword>
<evidence type="ECO:0000256" key="10">
    <source>
        <dbReference type="NCBIfam" id="TIGR00215"/>
    </source>
</evidence>
<accession>A0ABR5SJ04</accession>
<dbReference type="InterPro" id="IPR003835">
    <property type="entry name" value="Glyco_trans_19"/>
</dbReference>
<dbReference type="Proteomes" id="UP000060487">
    <property type="component" value="Unassembled WGS sequence"/>
</dbReference>
<name>A0ABR5SJ04_9BACT</name>
<evidence type="ECO:0000313" key="12">
    <source>
        <dbReference type="Proteomes" id="UP000060487"/>
    </source>
</evidence>
<comment type="function">
    <text evidence="1">Condensation of UDP-2,3-diacylglucosamine and 2,3-diacylglucosamine-1-phosphate to form lipid A disaccharide, a precursor of lipid A, a phosphorylated glycolipid that anchors the lipopolysaccharide to the outer membrane of the cell.</text>
</comment>